<evidence type="ECO:0000313" key="3">
    <source>
        <dbReference type="EMBL" id="GHB80822.1"/>
    </source>
</evidence>
<proteinExistence type="predicted"/>
<dbReference type="InterPro" id="IPR029063">
    <property type="entry name" value="SAM-dependent_MTases_sf"/>
</dbReference>
<keyword evidence="4" id="KW-1185">Reference proteome</keyword>
<protein>
    <recommendedName>
        <fullName evidence="2">Methyltransferase domain-containing protein</fullName>
    </recommendedName>
</protein>
<comment type="caution">
    <text evidence="3">The sequence shown here is derived from an EMBL/GenBank/DDBJ whole genome shotgun (WGS) entry which is preliminary data.</text>
</comment>
<dbReference type="EMBL" id="BMVP01000018">
    <property type="protein sequence ID" value="GHB80822.1"/>
    <property type="molecule type" value="Genomic_DNA"/>
</dbReference>
<dbReference type="Gene3D" id="3.40.50.150">
    <property type="entry name" value="Vaccinia Virus protein VP39"/>
    <property type="match status" value="1"/>
</dbReference>
<dbReference type="CDD" id="cd02440">
    <property type="entry name" value="AdoMet_MTases"/>
    <property type="match status" value="1"/>
</dbReference>
<organism evidence="3 4">
    <name type="scientific">Streptomyces cirratus</name>
    <dbReference type="NCBI Taxonomy" id="68187"/>
    <lineage>
        <taxon>Bacteria</taxon>
        <taxon>Bacillati</taxon>
        <taxon>Actinomycetota</taxon>
        <taxon>Actinomycetes</taxon>
        <taxon>Kitasatosporales</taxon>
        <taxon>Streptomycetaceae</taxon>
        <taxon>Streptomyces</taxon>
    </lineage>
</organism>
<dbReference type="Pfam" id="PF13649">
    <property type="entry name" value="Methyltransf_25"/>
    <property type="match status" value="1"/>
</dbReference>
<reference evidence="4" key="1">
    <citation type="journal article" date="2019" name="Int. J. Syst. Evol. Microbiol.">
        <title>The Global Catalogue of Microorganisms (GCM) 10K type strain sequencing project: providing services to taxonomists for standard genome sequencing and annotation.</title>
        <authorList>
            <consortium name="The Broad Institute Genomics Platform"/>
            <consortium name="The Broad Institute Genome Sequencing Center for Infectious Disease"/>
            <person name="Wu L."/>
            <person name="Ma J."/>
        </authorList>
    </citation>
    <scope>NUCLEOTIDE SEQUENCE [LARGE SCALE GENOMIC DNA]</scope>
    <source>
        <strain evidence="4">JCM 4738</strain>
    </source>
</reference>
<feature type="region of interest" description="Disordered" evidence="1">
    <location>
        <begin position="1"/>
        <end position="43"/>
    </location>
</feature>
<dbReference type="SUPFAM" id="SSF53335">
    <property type="entry name" value="S-adenosyl-L-methionine-dependent methyltransferases"/>
    <property type="match status" value="1"/>
</dbReference>
<name>A0ABQ3F389_9ACTN</name>
<evidence type="ECO:0000256" key="1">
    <source>
        <dbReference type="SAM" id="MobiDB-lite"/>
    </source>
</evidence>
<feature type="domain" description="Methyltransferase" evidence="2">
    <location>
        <begin position="81"/>
        <end position="180"/>
    </location>
</feature>
<evidence type="ECO:0000259" key="2">
    <source>
        <dbReference type="Pfam" id="PF13649"/>
    </source>
</evidence>
<dbReference type="InterPro" id="IPR041698">
    <property type="entry name" value="Methyltransf_25"/>
</dbReference>
<feature type="compositionally biased region" description="Basic and acidic residues" evidence="1">
    <location>
        <begin position="1"/>
        <end position="20"/>
    </location>
</feature>
<evidence type="ECO:0000313" key="4">
    <source>
        <dbReference type="Proteomes" id="UP000642673"/>
    </source>
</evidence>
<accession>A0ABQ3F389</accession>
<dbReference type="Proteomes" id="UP000642673">
    <property type="component" value="Unassembled WGS sequence"/>
</dbReference>
<sequence length="281" mass="30097">MDRRVDIRPAEREAPPEHCGRPGVPGVPGAYGHSGLPGPSGEGRGEAYAVSAEFYDLLHARAYHRHALALAAPAAAARLGIVEVGAGTGLVTGVLIGASNVPVHAVEPSPAMRTVLLSRLHPPVGGSAGERVTVHACSALDLSLDGPADLAVCLRLVPCLPPVERRALWRVLAGLLVPGGLLFLDRPPSEIPAQPVRRGLGQVRLGMDTYHGLLTQSAEDARIRYDYSYLVCRQGRVLRHARESFLLWPLPRRELRRELAAAGLVLEDDLTQDVLRARRGA</sequence>
<gene>
    <name evidence="3" type="ORF">GCM10010347_59540</name>
</gene>